<dbReference type="InterPro" id="IPR023214">
    <property type="entry name" value="HAD_sf"/>
</dbReference>
<dbReference type="Gene3D" id="3.40.50.1000">
    <property type="entry name" value="HAD superfamily/HAD-like"/>
    <property type="match status" value="1"/>
</dbReference>
<keyword evidence="7 11" id="KW-0067">ATP-binding</keyword>
<dbReference type="FunFam" id="2.70.150.10:FF:000002">
    <property type="entry name" value="Copper-transporting ATPase 1, putative"/>
    <property type="match status" value="1"/>
</dbReference>
<dbReference type="Gene3D" id="2.70.150.10">
    <property type="entry name" value="Calcium-transporting ATPase, cytoplasmic transduction domain A"/>
    <property type="match status" value="1"/>
</dbReference>
<keyword evidence="4 11" id="KW-0812">Transmembrane</keyword>
<keyword evidence="8" id="KW-1278">Translocase</keyword>
<dbReference type="InterPro" id="IPR036163">
    <property type="entry name" value="HMA_dom_sf"/>
</dbReference>
<dbReference type="InterPro" id="IPR027256">
    <property type="entry name" value="P-typ_ATPase_IB"/>
</dbReference>
<dbReference type="SFLD" id="SFLDG00002">
    <property type="entry name" value="C1.7:_P-type_atpase_like"/>
    <property type="match status" value="1"/>
</dbReference>
<proteinExistence type="inferred from homology"/>
<evidence type="ECO:0000256" key="4">
    <source>
        <dbReference type="ARBA" id="ARBA00022692"/>
    </source>
</evidence>
<dbReference type="NCBIfam" id="TIGR01494">
    <property type="entry name" value="ATPase_P-type"/>
    <property type="match status" value="1"/>
</dbReference>
<evidence type="ECO:0000256" key="10">
    <source>
        <dbReference type="ARBA" id="ARBA00023136"/>
    </source>
</evidence>
<keyword evidence="10 11" id="KW-0472">Membrane</keyword>
<accession>A0AAT9H795</accession>
<keyword evidence="5 11" id="KW-0479">Metal-binding</keyword>
<feature type="transmembrane region" description="Helical" evidence="11">
    <location>
        <begin position="440"/>
        <end position="463"/>
    </location>
</feature>
<feature type="transmembrane region" description="Helical" evidence="11">
    <location>
        <begin position="227"/>
        <end position="247"/>
    </location>
</feature>
<dbReference type="NCBIfam" id="TIGR01525">
    <property type="entry name" value="ATPase-IB_hvy"/>
    <property type="match status" value="1"/>
</dbReference>
<evidence type="ECO:0000256" key="1">
    <source>
        <dbReference type="ARBA" id="ARBA00004127"/>
    </source>
</evidence>
<feature type="transmembrane region" description="Helical" evidence="11">
    <location>
        <begin position="259"/>
        <end position="277"/>
    </location>
</feature>
<feature type="domain" description="HMA" evidence="12">
    <location>
        <begin position="9"/>
        <end position="74"/>
    </location>
</feature>
<dbReference type="SUPFAM" id="SSF56784">
    <property type="entry name" value="HAD-like"/>
    <property type="match status" value="1"/>
</dbReference>
<dbReference type="Gene3D" id="3.40.1110.10">
    <property type="entry name" value="Calcium-transporting ATPase, cytoplasmic domain N"/>
    <property type="match status" value="1"/>
</dbReference>
<dbReference type="PRINTS" id="PR00943">
    <property type="entry name" value="CUATPASE"/>
</dbReference>
<feature type="transmembrane region" description="Helical" evidence="11">
    <location>
        <begin position="194"/>
        <end position="215"/>
    </location>
</feature>
<sequence>MGTIDNNKETIYIPLEDVNSEHCALIVEKGLAEVKGIETHKVEVNNRRAAITVKGNETVGNAVKAIKDLGYGVPTVKNTFPVLGMTCASCASSAESIVTYELGVVDASVNFATGNLTVEYLPNLTDASKLQKAVQGVGYDLLILDEAKQQESLETIHAENFRKLKNKTIWAVLLSLPVVVIGMFFMNIPYANEIMWLFSTPVILWLGKDFFVNAWKQAKHRSANMDTLVALSTGIAYLFSVFNMLFMDFWHERGLHAHVYFEAAAVVIAFILLGKLLEEKAKGNTSSAIKKLMGLQPKTVVVIQPDGTEKQVAIEEVNVDAVILVKPGEKIAVDGMVISGHSYVDESMLSGEPVPVLKKENEKVFAGTINQKGSFQFKAVKVGKETMLAQIIKMVQDAQGSKAPVQKLVDKIAGIFVPIVIGIALLTFVAWMILGRDNAVVQGLMAAVTVLVIACPCALGLATPTAIMVGVGKGAENGILIKDAESLELARKVTAIVLDKTGTITEGRPQVTGIKWLKDVDTTKDILLSIEKQSEHPLAEAVVKSLEGVSSVVLSNFDSITGKGAKAVYENETYYVGNKKLLAENSIVIAESLLIQAEEWGKESKTVIWFTNSKQALSVIAISDKIKETSVQAIKELQEMNIELYMLTGDNEATAKAIAAQTGIKHYKAEVLPQHKADFIKELQQQGKTVAMVGDGINDSTALATADVSIAMGKGSDIAMDVAKMTIISSDLTKIPQAIRLSKQTVTTIKQNLFWAFIYNLIGIPLAAGVLYPINGFLLNPMIAGAAMALSSVSVVSNSLRLKWKK</sequence>
<dbReference type="PRINTS" id="PR00119">
    <property type="entry name" value="CATATPASE"/>
</dbReference>
<organism evidence="13">
    <name type="scientific">Flavobacterium sp. CFS9</name>
    <dbReference type="NCBI Taxonomy" id="3143118"/>
    <lineage>
        <taxon>Bacteria</taxon>
        <taxon>Pseudomonadati</taxon>
        <taxon>Bacteroidota</taxon>
        <taxon>Flavobacteriia</taxon>
        <taxon>Flavobacteriales</taxon>
        <taxon>Flavobacteriaceae</taxon>
        <taxon>Flavobacterium</taxon>
    </lineage>
</organism>
<keyword evidence="3" id="KW-0813">Transport</keyword>
<comment type="similarity">
    <text evidence="2 11">Belongs to the cation transport ATPase (P-type) (TC 3.A.3) family. Type IB subfamily.</text>
</comment>
<comment type="subcellular location">
    <subcellularLocation>
        <location evidence="11">Cell membrane</location>
    </subcellularLocation>
    <subcellularLocation>
        <location evidence="1">Endomembrane system</location>
        <topology evidence="1">Multi-pass membrane protein</topology>
    </subcellularLocation>
</comment>
<evidence type="ECO:0000256" key="9">
    <source>
        <dbReference type="ARBA" id="ARBA00022989"/>
    </source>
</evidence>
<dbReference type="GO" id="GO:0016887">
    <property type="term" value="F:ATP hydrolysis activity"/>
    <property type="evidence" value="ECO:0007669"/>
    <property type="project" value="InterPro"/>
</dbReference>
<dbReference type="FunFam" id="3.30.70.100:FF:000001">
    <property type="entry name" value="ATPase copper transporting beta"/>
    <property type="match status" value="1"/>
</dbReference>
<feature type="transmembrane region" description="Helical" evidence="11">
    <location>
        <begin position="753"/>
        <end position="772"/>
    </location>
</feature>
<evidence type="ECO:0000256" key="11">
    <source>
        <dbReference type="RuleBase" id="RU362081"/>
    </source>
</evidence>
<evidence type="ECO:0000256" key="2">
    <source>
        <dbReference type="ARBA" id="ARBA00006024"/>
    </source>
</evidence>
<dbReference type="Gene3D" id="3.30.70.100">
    <property type="match status" value="2"/>
</dbReference>
<evidence type="ECO:0000256" key="8">
    <source>
        <dbReference type="ARBA" id="ARBA00022967"/>
    </source>
</evidence>
<dbReference type="CDD" id="cd00371">
    <property type="entry name" value="HMA"/>
    <property type="match status" value="2"/>
</dbReference>
<evidence type="ECO:0000313" key="13">
    <source>
        <dbReference type="EMBL" id="BFM45379.1"/>
    </source>
</evidence>
<dbReference type="InterPro" id="IPR001757">
    <property type="entry name" value="P_typ_ATPase"/>
</dbReference>
<dbReference type="EMBL" id="AP031573">
    <property type="protein sequence ID" value="BFM45379.1"/>
    <property type="molecule type" value="Genomic_DNA"/>
</dbReference>
<dbReference type="Pfam" id="PF00122">
    <property type="entry name" value="E1-E2_ATPase"/>
    <property type="match status" value="1"/>
</dbReference>
<dbReference type="SFLD" id="SFLDS00003">
    <property type="entry name" value="Haloacid_Dehalogenase"/>
    <property type="match status" value="1"/>
</dbReference>
<dbReference type="InterPro" id="IPR023298">
    <property type="entry name" value="ATPase_P-typ_TM_dom_sf"/>
</dbReference>
<dbReference type="SFLD" id="SFLDF00027">
    <property type="entry name" value="p-type_atpase"/>
    <property type="match status" value="1"/>
</dbReference>
<dbReference type="GO" id="GO:0012505">
    <property type="term" value="C:endomembrane system"/>
    <property type="evidence" value="ECO:0007669"/>
    <property type="project" value="UniProtKB-SubCell"/>
</dbReference>
<evidence type="ECO:0000259" key="12">
    <source>
        <dbReference type="PROSITE" id="PS50846"/>
    </source>
</evidence>
<keyword evidence="6 11" id="KW-0547">Nucleotide-binding</keyword>
<dbReference type="InterPro" id="IPR008250">
    <property type="entry name" value="ATPase_P-typ_transduc_dom_A_sf"/>
</dbReference>
<name>A0AAT9H795_9FLAO</name>
<dbReference type="NCBIfam" id="TIGR01511">
    <property type="entry name" value="ATPase-IB1_Cu"/>
    <property type="match status" value="1"/>
</dbReference>
<evidence type="ECO:0000256" key="5">
    <source>
        <dbReference type="ARBA" id="ARBA00022723"/>
    </source>
</evidence>
<dbReference type="Pfam" id="PF00702">
    <property type="entry name" value="Hydrolase"/>
    <property type="match status" value="1"/>
</dbReference>
<dbReference type="GO" id="GO:0005507">
    <property type="term" value="F:copper ion binding"/>
    <property type="evidence" value="ECO:0007669"/>
    <property type="project" value="TreeGrafter"/>
</dbReference>
<evidence type="ECO:0000256" key="6">
    <source>
        <dbReference type="ARBA" id="ARBA00022741"/>
    </source>
</evidence>
<dbReference type="SUPFAM" id="SSF81665">
    <property type="entry name" value="Calcium ATPase, transmembrane domain M"/>
    <property type="match status" value="1"/>
</dbReference>
<dbReference type="InterPro" id="IPR018303">
    <property type="entry name" value="ATPase_P-typ_P_site"/>
</dbReference>
<dbReference type="CDD" id="cd02094">
    <property type="entry name" value="P-type_ATPase_Cu-like"/>
    <property type="match status" value="1"/>
</dbReference>
<feature type="transmembrane region" description="Helical" evidence="11">
    <location>
        <begin position="778"/>
        <end position="800"/>
    </location>
</feature>
<dbReference type="GO" id="GO:0005524">
    <property type="term" value="F:ATP binding"/>
    <property type="evidence" value="ECO:0007669"/>
    <property type="project" value="UniProtKB-UniRule"/>
</dbReference>
<dbReference type="AlphaFoldDB" id="A0AAT9H795"/>
<dbReference type="PANTHER" id="PTHR43520:SF8">
    <property type="entry name" value="P-TYPE CU(+) TRANSPORTER"/>
    <property type="match status" value="1"/>
</dbReference>
<dbReference type="GO" id="GO:0005886">
    <property type="term" value="C:plasma membrane"/>
    <property type="evidence" value="ECO:0007669"/>
    <property type="project" value="UniProtKB-SubCell"/>
</dbReference>
<keyword evidence="11" id="KW-1003">Cell membrane</keyword>
<dbReference type="GO" id="GO:0043682">
    <property type="term" value="F:P-type divalent copper transporter activity"/>
    <property type="evidence" value="ECO:0007669"/>
    <property type="project" value="TreeGrafter"/>
</dbReference>
<reference evidence="13" key="1">
    <citation type="submission" date="2024-05" db="EMBL/GenBank/DDBJ databases">
        <title>Whole-Genome Sequence of CFS9, a Potential Fish Probiotic Isolated from the Body Surface of Silurus asotus.</title>
        <authorList>
            <person name="Kojima M."/>
            <person name="Tobioka K."/>
            <person name="Yokota K."/>
            <person name="Nakatani H."/>
            <person name="Hori K."/>
            <person name="Tamaru Y."/>
            <person name="Okazaki F."/>
        </authorList>
    </citation>
    <scope>NUCLEOTIDE SEQUENCE</scope>
    <source>
        <strain evidence="13">CFS9</strain>
    </source>
</reference>
<keyword evidence="9 11" id="KW-1133">Transmembrane helix</keyword>
<dbReference type="Pfam" id="PF00403">
    <property type="entry name" value="HMA"/>
    <property type="match status" value="1"/>
</dbReference>
<dbReference type="PROSITE" id="PS01229">
    <property type="entry name" value="COF_2"/>
    <property type="match status" value="1"/>
</dbReference>
<dbReference type="InterPro" id="IPR036412">
    <property type="entry name" value="HAD-like_sf"/>
</dbReference>
<protein>
    <submittedName>
        <fullName evidence="13">Heavy metal translocating P-type ATPase</fullName>
    </submittedName>
</protein>
<dbReference type="PANTHER" id="PTHR43520">
    <property type="entry name" value="ATP7, ISOFORM B"/>
    <property type="match status" value="1"/>
</dbReference>
<dbReference type="InterPro" id="IPR006121">
    <property type="entry name" value="HMA_dom"/>
</dbReference>
<dbReference type="SUPFAM" id="SSF55008">
    <property type="entry name" value="HMA, heavy metal-associated domain"/>
    <property type="match status" value="2"/>
</dbReference>
<feature type="transmembrane region" description="Helical" evidence="11">
    <location>
        <begin position="412"/>
        <end position="434"/>
    </location>
</feature>
<dbReference type="InterPro" id="IPR059000">
    <property type="entry name" value="ATPase_P-type_domA"/>
</dbReference>
<dbReference type="SUPFAM" id="SSF81653">
    <property type="entry name" value="Calcium ATPase, transduction domain A"/>
    <property type="match status" value="1"/>
</dbReference>
<gene>
    <name evidence="13" type="ORF">CFS9_40200</name>
</gene>
<evidence type="ECO:0000256" key="7">
    <source>
        <dbReference type="ARBA" id="ARBA00022840"/>
    </source>
</evidence>
<feature type="domain" description="HMA" evidence="12">
    <location>
        <begin position="76"/>
        <end position="142"/>
    </location>
</feature>
<dbReference type="RefSeq" id="WP_369616376.1">
    <property type="nucleotide sequence ID" value="NZ_AP031573.1"/>
</dbReference>
<dbReference type="PROSITE" id="PS00154">
    <property type="entry name" value="ATPASE_E1_E2"/>
    <property type="match status" value="1"/>
</dbReference>
<dbReference type="GO" id="GO:0055070">
    <property type="term" value="P:copper ion homeostasis"/>
    <property type="evidence" value="ECO:0007669"/>
    <property type="project" value="TreeGrafter"/>
</dbReference>
<feature type="transmembrane region" description="Helical" evidence="11">
    <location>
        <begin position="169"/>
        <end position="188"/>
    </location>
</feature>
<dbReference type="InterPro" id="IPR044492">
    <property type="entry name" value="P_typ_ATPase_HD_dom"/>
</dbReference>
<dbReference type="InterPro" id="IPR023299">
    <property type="entry name" value="ATPase_P-typ_cyto_dom_N"/>
</dbReference>
<evidence type="ECO:0000256" key="3">
    <source>
        <dbReference type="ARBA" id="ARBA00022448"/>
    </source>
</evidence>
<dbReference type="PROSITE" id="PS50846">
    <property type="entry name" value="HMA_2"/>
    <property type="match status" value="2"/>
</dbReference>